<evidence type="ECO:0000313" key="2">
    <source>
        <dbReference type="EMBL" id="MBD3690250.1"/>
    </source>
</evidence>
<dbReference type="AlphaFoldDB" id="A0A8I0GDQ2"/>
<dbReference type="Proteomes" id="UP000627538">
    <property type="component" value="Unassembled WGS sequence"/>
</dbReference>
<dbReference type="InterPro" id="IPR019151">
    <property type="entry name" value="Proteasome_assmbl_chaperone_2"/>
</dbReference>
<organism evidence="2 3">
    <name type="scientific">Nanchangia anserum</name>
    <dbReference type="NCBI Taxonomy" id="2692125"/>
    <lineage>
        <taxon>Bacteria</taxon>
        <taxon>Bacillati</taxon>
        <taxon>Actinomycetota</taxon>
        <taxon>Actinomycetes</taxon>
        <taxon>Actinomycetales</taxon>
        <taxon>Actinomycetaceae</taxon>
        <taxon>Nanchangia</taxon>
    </lineage>
</organism>
<feature type="region of interest" description="Disordered" evidence="1">
    <location>
        <begin position="299"/>
        <end position="350"/>
    </location>
</feature>
<dbReference type="InterPro" id="IPR008492">
    <property type="entry name" value="Rv2714-like"/>
</dbReference>
<dbReference type="Gene3D" id="1.10.287.100">
    <property type="match status" value="1"/>
</dbReference>
<dbReference type="EMBL" id="JACRUO010000003">
    <property type="protein sequence ID" value="MBD3690250.1"/>
    <property type="molecule type" value="Genomic_DNA"/>
</dbReference>
<feature type="compositionally biased region" description="Basic and acidic residues" evidence="1">
    <location>
        <begin position="299"/>
        <end position="314"/>
    </location>
</feature>
<accession>A0A8I0GDQ2</accession>
<name>A0A8I0GDQ2_9ACTO</name>
<dbReference type="InterPro" id="IPR038389">
    <property type="entry name" value="PSMG2_sf"/>
</dbReference>
<keyword evidence="3" id="KW-1185">Reference proteome</keyword>
<dbReference type="SUPFAM" id="SSF159659">
    <property type="entry name" value="Cgl1923-like"/>
    <property type="match status" value="1"/>
</dbReference>
<sequence length="350" mass="38768">MDQPTSALYELGPGGQARAPFLLHYLHGALDSGDAGRLAVRQILSSMPCRRVATFSPDALIDYRARRPIIEMTNWVISQTQDPYIALDVVEDYMGRTMFVLHGSEPDVRWQEFAATLADVLRSHGVTMTASLMGFAATLPHTRATFVHRTGSSPELIPDQPAQTGQVTMRASMDLYLQSYLGRVGFDSVGLVVGVPYYLSEMEYPSAAVALLEKVSDMTELSLPLGDLEAYAASMRTRVDAAMDETSEIAAIVSQLERDYDNEIWHPSGDVEQGMPLPTGEALAQSLEDFLEHNDRQRARRFEADAPARRSLRERLRKRGRHAAAKDPSTTEHDPSAPGPQGRHRRVSED</sequence>
<comment type="caution">
    <text evidence="2">The sequence shown here is derived from an EMBL/GenBank/DDBJ whole genome shotgun (WGS) entry which is preliminary data.</text>
</comment>
<gene>
    <name evidence="2" type="ORF">H8R10_08435</name>
</gene>
<dbReference type="RefSeq" id="WP_191072358.1">
    <property type="nucleotide sequence ID" value="NZ_CP060506.1"/>
</dbReference>
<proteinExistence type="predicted"/>
<evidence type="ECO:0000256" key="1">
    <source>
        <dbReference type="SAM" id="MobiDB-lite"/>
    </source>
</evidence>
<protein>
    <submittedName>
        <fullName evidence="2">PAC2 family protein</fullName>
    </submittedName>
</protein>
<dbReference type="Gene3D" id="3.40.50.10900">
    <property type="entry name" value="PAC-like subunit"/>
    <property type="match status" value="1"/>
</dbReference>
<dbReference type="Pfam" id="PF09754">
    <property type="entry name" value="PAC2"/>
    <property type="match status" value="1"/>
</dbReference>
<reference evidence="2 3" key="1">
    <citation type="submission" date="2020-08" db="EMBL/GenBank/DDBJ databases">
        <title>Winkia gen. nov., sp. nov., isolated from faeces of the Anser albifrons in China.</title>
        <authorList>
            <person name="Liu Q."/>
        </authorList>
    </citation>
    <scope>NUCLEOTIDE SEQUENCE [LARGE SCALE GENOMIC DNA]</scope>
    <source>
        <strain evidence="2 3">C62</strain>
    </source>
</reference>
<evidence type="ECO:0000313" key="3">
    <source>
        <dbReference type="Proteomes" id="UP000627538"/>
    </source>
</evidence>
<dbReference type="PIRSF" id="PIRSF028754">
    <property type="entry name" value="UCP028754"/>
    <property type="match status" value="1"/>
</dbReference>